<evidence type="ECO:0000256" key="5">
    <source>
        <dbReference type="ARBA" id="ARBA00022741"/>
    </source>
</evidence>
<keyword evidence="9" id="KW-0472">Membrane</keyword>
<keyword evidence="7" id="KW-0408">Iron</keyword>
<evidence type="ECO:0000256" key="8">
    <source>
        <dbReference type="ARBA" id="ARBA00023065"/>
    </source>
</evidence>
<proteinExistence type="predicted"/>
<dbReference type="PROSITE" id="PS51866">
    <property type="entry name" value="MOP"/>
    <property type="match status" value="1"/>
</dbReference>
<keyword evidence="5" id="KW-0547">Nucleotide-binding</keyword>
<feature type="domain" description="Mop" evidence="11">
    <location>
        <begin position="290"/>
        <end position="354"/>
    </location>
</feature>
<evidence type="ECO:0000259" key="11">
    <source>
        <dbReference type="PROSITE" id="PS51866"/>
    </source>
</evidence>
<keyword evidence="2" id="KW-1003">Cell membrane</keyword>
<evidence type="ECO:0000256" key="7">
    <source>
        <dbReference type="ARBA" id="ARBA00023004"/>
    </source>
</evidence>
<dbReference type="PROSITE" id="PS50893">
    <property type="entry name" value="ABC_TRANSPORTER_2"/>
    <property type="match status" value="1"/>
</dbReference>
<keyword evidence="3" id="KW-0410">Iron transport</keyword>
<dbReference type="GO" id="GO:0005524">
    <property type="term" value="F:ATP binding"/>
    <property type="evidence" value="ECO:0007669"/>
    <property type="project" value="UniProtKB-KW"/>
</dbReference>
<dbReference type="InterPro" id="IPR003439">
    <property type="entry name" value="ABC_transporter-like_ATP-bd"/>
</dbReference>
<dbReference type="SUPFAM" id="SSF50331">
    <property type="entry name" value="MOP-like"/>
    <property type="match status" value="1"/>
</dbReference>
<dbReference type="Gene3D" id="2.40.50.100">
    <property type="match status" value="1"/>
</dbReference>
<keyword evidence="6" id="KW-0067">ATP-binding</keyword>
<name>A0A6J7EDP8_9ZZZZ</name>
<evidence type="ECO:0000256" key="3">
    <source>
        <dbReference type="ARBA" id="ARBA00022496"/>
    </source>
</evidence>
<dbReference type="PROSITE" id="PS00211">
    <property type="entry name" value="ABC_TRANSPORTER_1"/>
    <property type="match status" value="1"/>
</dbReference>
<dbReference type="SUPFAM" id="SSF52540">
    <property type="entry name" value="P-loop containing nucleoside triphosphate hydrolases"/>
    <property type="match status" value="1"/>
</dbReference>
<dbReference type="GO" id="GO:0016020">
    <property type="term" value="C:membrane"/>
    <property type="evidence" value="ECO:0007669"/>
    <property type="project" value="InterPro"/>
</dbReference>
<evidence type="ECO:0000256" key="9">
    <source>
        <dbReference type="ARBA" id="ARBA00023136"/>
    </source>
</evidence>
<dbReference type="GO" id="GO:0015689">
    <property type="term" value="P:molybdate ion transport"/>
    <property type="evidence" value="ECO:0007669"/>
    <property type="project" value="InterPro"/>
</dbReference>
<dbReference type="InterPro" id="IPR005116">
    <property type="entry name" value="Transp-assoc_OB_typ1"/>
</dbReference>
<dbReference type="Pfam" id="PF00005">
    <property type="entry name" value="ABC_tran"/>
    <property type="match status" value="1"/>
</dbReference>
<evidence type="ECO:0000256" key="6">
    <source>
        <dbReference type="ARBA" id="ARBA00022840"/>
    </source>
</evidence>
<dbReference type="InterPro" id="IPR003593">
    <property type="entry name" value="AAA+_ATPase"/>
</dbReference>
<evidence type="ECO:0000313" key="12">
    <source>
        <dbReference type="EMBL" id="CAB4879390.1"/>
    </source>
</evidence>
<evidence type="ECO:0000259" key="10">
    <source>
        <dbReference type="PROSITE" id="PS50893"/>
    </source>
</evidence>
<protein>
    <submittedName>
        <fullName evidence="12">Unannotated protein</fullName>
    </submittedName>
</protein>
<reference evidence="12" key="1">
    <citation type="submission" date="2020-05" db="EMBL/GenBank/DDBJ databases">
        <authorList>
            <person name="Chiriac C."/>
            <person name="Salcher M."/>
            <person name="Ghai R."/>
            <person name="Kavagutti S V."/>
        </authorList>
    </citation>
    <scope>NUCLEOTIDE SEQUENCE</scope>
</reference>
<feature type="domain" description="ABC transporter" evidence="10">
    <location>
        <begin position="2"/>
        <end position="236"/>
    </location>
</feature>
<dbReference type="InterPro" id="IPR017871">
    <property type="entry name" value="ABC_transporter-like_CS"/>
</dbReference>
<dbReference type="CDD" id="cd03259">
    <property type="entry name" value="ABC_Carb_Solutes_like"/>
    <property type="match status" value="1"/>
</dbReference>
<accession>A0A6J7EDP8</accession>
<dbReference type="InterPro" id="IPR027417">
    <property type="entry name" value="P-loop_NTPase"/>
</dbReference>
<dbReference type="InterPro" id="IPR015853">
    <property type="entry name" value="ABC_transpr_FbpC"/>
</dbReference>
<gene>
    <name evidence="12" type="ORF">UFOPK3376_01354</name>
</gene>
<dbReference type="PANTHER" id="PTHR42781:SF4">
    <property type="entry name" value="SPERMIDINE_PUTRESCINE IMPORT ATP-BINDING PROTEIN POTA"/>
    <property type="match status" value="1"/>
</dbReference>
<evidence type="ECO:0000256" key="4">
    <source>
        <dbReference type="ARBA" id="ARBA00022505"/>
    </source>
</evidence>
<dbReference type="PANTHER" id="PTHR42781">
    <property type="entry name" value="SPERMIDINE/PUTRESCINE IMPORT ATP-BINDING PROTEIN POTA"/>
    <property type="match status" value="1"/>
</dbReference>
<dbReference type="InterPro" id="IPR004606">
    <property type="entry name" value="Mop_domain"/>
</dbReference>
<keyword evidence="1" id="KW-0813">Transport</keyword>
<keyword evidence="8" id="KW-0406">Ion transport</keyword>
<evidence type="ECO:0000256" key="2">
    <source>
        <dbReference type="ARBA" id="ARBA00022475"/>
    </source>
</evidence>
<dbReference type="Gene3D" id="3.40.50.300">
    <property type="entry name" value="P-loop containing nucleotide triphosphate hydrolases"/>
    <property type="match status" value="1"/>
</dbReference>
<organism evidence="12">
    <name type="scientific">freshwater metagenome</name>
    <dbReference type="NCBI Taxonomy" id="449393"/>
    <lineage>
        <taxon>unclassified sequences</taxon>
        <taxon>metagenomes</taxon>
        <taxon>ecological metagenomes</taxon>
    </lineage>
</organism>
<keyword evidence="4" id="KW-0500">Molybdenum</keyword>
<dbReference type="AlphaFoldDB" id="A0A6J7EDP8"/>
<dbReference type="EMBL" id="CAFBLP010000029">
    <property type="protein sequence ID" value="CAB4879390.1"/>
    <property type="molecule type" value="Genomic_DNA"/>
</dbReference>
<evidence type="ECO:0000256" key="1">
    <source>
        <dbReference type="ARBA" id="ARBA00022448"/>
    </source>
</evidence>
<dbReference type="SMART" id="SM00382">
    <property type="entry name" value="AAA"/>
    <property type="match status" value="1"/>
</dbReference>
<dbReference type="Pfam" id="PF03459">
    <property type="entry name" value="TOBE"/>
    <property type="match status" value="1"/>
</dbReference>
<dbReference type="GO" id="GO:0015408">
    <property type="term" value="F:ABC-type ferric iron transporter activity"/>
    <property type="evidence" value="ECO:0007669"/>
    <property type="project" value="InterPro"/>
</dbReference>
<dbReference type="InterPro" id="IPR050093">
    <property type="entry name" value="ABC_SmlMolc_Importer"/>
</dbReference>
<dbReference type="InterPro" id="IPR008995">
    <property type="entry name" value="Mo/tungstate-bd_C_term_dom"/>
</dbReference>
<dbReference type="GO" id="GO:0016887">
    <property type="term" value="F:ATP hydrolysis activity"/>
    <property type="evidence" value="ECO:0007669"/>
    <property type="project" value="InterPro"/>
</dbReference>
<sequence>MSLAAQISLSIGTFDLDVQFSVEPGEVVALLGPNGAGKSTLLRALAGLAPIDGGRIAIDDTVLDDPAADVFVTADARPVGVVFQDYLLFAHLSALENVAFGLRARGMPRAQANKVAAERLGRMGLSDHAGHRPAQLSGGQAQRVALARALATQPRLLLLDEPLAALDAGTRAEVRTDLRRHLATFAGMRILVTHDPIDAYALADRVIVIEDGRVSQTGSLAEVTAQPRSRYVADLVGVNLLSGDLAHGVLTTPTGAQIVSLDGAAEPTPDGSALVAIRPQSIVLHPEQPLGSTRNVWPVTVIDIDQYADRVRVRLDGPVPLVAEITPAALAALALQPGSRVWAAVKASETMAYPS</sequence>